<sequence length="146" mass="16051">MPPAVHLPFPFNPRLGAYTHYQSPTTLVLVLRNFLISRGSCSPSFHVPLGPHTTPEPQAFIFRPLGCALFTPFLCLLPTQPPITSTSGAAGERLSDRSSPTLTETPHPSGQSRFIPVQSLFTFFGRFPDPPAFLGLVLHRFHCTIL</sequence>
<comment type="caution">
    <text evidence="2">The sequence shown here is derived from an EMBL/GenBank/DDBJ whole genome shotgun (WGS) entry which is preliminary data.</text>
</comment>
<evidence type="ECO:0000256" key="1">
    <source>
        <dbReference type="SAM" id="MobiDB-lite"/>
    </source>
</evidence>
<keyword evidence="3" id="KW-1185">Reference proteome</keyword>
<dbReference type="Proteomes" id="UP000011668">
    <property type="component" value="Unassembled WGS sequence"/>
</dbReference>
<evidence type="ECO:0000313" key="2">
    <source>
        <dbReference type="EMBL" id="ELU41545.1"/>
    </source>
</evidence>
<organism evidence="2 3">
    <name type="scientific">Thanatephorus cucumeris (strain AG1-IA)</name>
    <name type="common">Rice sheath blight fungus</name>
    <name type="synonym">Rhizoctonia solani</name>
    <dbReference type="NCBI Taxonomy" id="983506"/>
    <lineage>
        <taxon>Eukaryota</taxon>
        <taxon>Fungi</taxon>
        <taxon>Dikarya</taxon>
        <taxon>Basidiomycota</taxon>
        <taxon>Agaricomycotina</taxon>
        <taxon>Agaricomycetes</taxon>
        <taxon>Cantharellales</taxon>
        <taxon>Ceratobasidiaceae</taxon>
        <taxon>Rhizoctonia</taxon>
        <taxon>Rhizoctonia solani AG-1</taxon>
    </lineage>
</organism>
<proteinExistence type="predicted"/>
<reference evidence="2 3" key="1">
    <citation type="journal article" date="2013" name="Nat. Commun.">
        <title>The evolution and pathogenic mechanisms of the rice sheath blight pathogen.</title>
        <authorList>
            <person name="Zheng A."/>
            <person name="Lin R."/>
            <person name="Xu L."/>
            <person name="Qin P."/>
            <person name="Tang C."/>
            <person name="Ai P."/>
            <person name="Zhang D."/>
            <person name="Liu Y."/>
            <person name="Sun Z."/>
            <person name="Feng H."/>
            <person name="Wang Y."/>
            <person name="Chen Y."/>
            <person name="Liang X."/>
            <person name="Fu R."/>
            <person name="Li Q."/>
            <person name="Zhang J."/>
            <person name="Yu X."/>
            <person name="Xie Z."/>
            <person name="Ding L."/>
            <person name="Guan P."/>
            <person name="Tang J."/>
            <person name="Liang Y."/>
            <person name="Wang S."/>
            <person name="Deng Q."/>
            <person name="Li S."/>
            <person name="Zhu J."/>
            <person name="Wang L."/>
            <person name="Liu H."/>
            <person name="Li P."/>
        </authorList>
    </citation>
    <scope>NUCLEOTIDE SEQUENCE [LARGE SCALE GENOMIC DNA]</scope>
    <source>
        <strain evidence="3">AG-1 IA</strain>
    </source>
</reference>
<dbReference type="AlphaFoldDB" id="L8WU60"/>
<accession>L8WU60</accession>
<gene>
    <name evidence="2" type="ORF">AG1IA_04417</name>
</gene>
<protein>
    <submittedName>
        <fullName evidence="2">Uncharacterized protein</fullName>
    </submittedName>
</protein>
<name>L8WU60_THACA</name>
<feature type="region of interest" description="Disordered" evidence="1">
    <location>
        <begin position="86"/>
        <end position="111"/>
    </location>
</feature>
<dbReference type="EMBL" id="AFRT01001040">
    <property type="protein sequence ID" value="ELU41545.1"/>
    <property type="molecule type" value="Genomic_DNA"/>
</dbReference>
<feature type="compositionally biased region" description="Polar residues" evidence="1">
    <location>
        <begin position="97"/>
        <end position="111"/>
    </location>
</feature>
<evidence type="ECO:0000313" key="3">
    <source>
        <dbReference type="Proteomes" id="UP000011668"/>
    </source>
</evidence>
<dbReference type="HOGENOM" id="CLU_1778719_0_0_1"/>